<dbReference type="InterPro" id="IPR001647">
    <property type="entry name" value="HTH_TetR"/>
</dbReference>
<keyword evidence="7" id="KW-1185">Reference proteome</keyword>
<sequence length="296" mass="31712">MRVELPRNLLAGRCACAAPPGTGRKRTWGEVRAWQCHVSLTKAAPSKRSDGPSGRGVDGLAGLDRSLPCRVHTAGMNVDALIQGPESPRVAWRSQARERILDEAWELAGHQGWDKVRVADLAERAEVSRPSIYKLFGDRAGIGQALVKRETERFLLGLAAVLDAHREDLATSLRAGVAHALDEGVRNPFIGAVLTATRGGTDALLPFLTSRPDPVFSSARTLVAAWLGEMAPDAAPRRRDAAADVVVRLTLSHMTLPATEPGDVPDLVTRTACAVLGHEEPVRPAPLPATPVTRRG</sequence>
<dbReference type="InterPro" id="IPR050109">
    <property type="entry name" value="HTH-type_TetR-like_transc_reg"/>
</dbReference>
<dbReference type="Pfam" id="PF18556">
    <property type="entry name" value="TetR_C_35"/>
    <property type="match status" value="1"/>
</dbReference>
<organism evidence="6 7">
    <name type="scientific">Streptomyces asoensis</name>
    <dbReference type="NCBI Taxonomy" id="249586"/>
    <lineage>
        <taxon>Bacteria</taxon>
        <taxon>Bacillati</taxon>
        <taxon>Actinomycetota</taxon>
        <taxon>Actinomycetes</taxon>
        <taxon>Kitasatosporales</taxon>
        <taxon>Streptomycetaceae</taxon>
        <taxon>Streptomyces</taxon>
    </lineage>
</organism>
<evidence type="ECO:0000259" key="5">
    <source>
        <dbReference type="PROSITE" id="PS50977"/>
    </source>
</evidence>
<dbReference type="PANTHER" id="PTHR30055">
    <property type="entry name" value="HTH-TYPE TRANSCRIPTIONAL REGULATOR RUTR"/>
    <property type="match status" value="1"/>
</dbReference>
<proteinExistence type="predicted"/>
<dbReference type="EMBL" id="BNEB01000002">
    <property type="protein sequence ID" value="GHI60887.1"/>
    <property type="molecule type" value="Genomic_DNA"/>
</dbReference>
<evidence type="ECO:0000256" key="3">
    <source>
        <dbReference type="ARBA" id="ARBA00023163"/>
    </source>
</evidence>
<keyword evidence="1" id="KW-0805">Transcription regulation</keyword>
<dbReference type="PANTHER" id="PTHR30055:SF234">
    <property type="entry name" value="HTH-TYPE TRANSCRIPTIONAL REGULATOR BETI"/>
    <property type="match status" value="1"/>
</dbReference>
<dbReference type="InterPro" id="IPR040611">
    <property type="entry name" value="AlkX_C"/>
</dbReference>
<evidence type="ECO:0000256" key="4">
    <source>
        <dbReference type="PROSITE-ProRule" id="PRU00335"/>
    </source>
</evidence>
<evidence type="ECO:0000313" key="7">
    <source>
        <dbReference type="Proteomes" id="UP000649259"/>
    </source>
</evidence>
<dbReference type="SUPFAM" id="SSF46689">
    <property type="entry name" value="Homeodomain-like"/>
    <property type="match status" value="1"/>
</dbReference>
<keyword evidence="2 4" id="KW-0238">DNA-binding</keyword>
<reference evidence="7" key="1">
    <citation type="submission" date="2023-07" db="EMBL/GenBank/DDBJ databases">
        <title>Whole genome shotgun sequence of Streptomyces cacaoi subsp. asoensis NBRC 13813.</title>
        <authorList>
            <person name="Komaki H."/>
            <person name="Tamura T."/>
        </authorList>
    </citation>
    <scope>NUCLEOTIDE SEQUENCE [LARGE SCALE GENOMIC DNA]</scope>
    <source>
        <strain evidence="7">NBRC 13813</strain>
    </source>
</reference>
<dbReference type="InterPro" id="IPR009057">
    <property type="entry name" value="Homeodomain-like_sf"/>
</dbReference>
<evidence type="ECO:0000256" key="2">
    <source>
        <dbReference type="ARBA" id="ARBA00023125"/>
    </source>
</evidence>
<evidence type="ECO:0000256" key="1">
    <source>
        <dbReference type="ARBA" id="ARBA00023015"/>
    </source>
</evidence>
<comment type="caution">
    <text evidence="6">The sequence shown here is derived from an EMBL/GenBank/DDBJ whole genome shotgun (WGS) entry which is preliminary data.</text>
</comment>
<feature type="domain" description="HTH tetR-type" evidence="5">
    <location>
        <begin position="94"/>
        <end position="154"/>
    </location>
</feature>
<dbReference type="Gene3D" id="1.10.357.10">
    <property type="entry name" value="Tetracycline Repressor, domain 2"/>
    <property type="match status" value="1"/>
</dbReference>
<protein>
    <recommendedName>
        <fullName evidence="5">HTH tetR-type domain-containing protein</fullName>
    </recommendedName>
</protein>
<feature type="DNA-binding region" description="H-T-H motif" evidence="4">
    <location>
        <begin position="117"/>
        <end position="136"/>
    </location>
</feature>
<dbReference type="Pfam" id="PF00440">
    <property type="entry name" value="TetR_N"/>
    <property type="match status" value="1"/>
</dbReference>
<dbReference type="PROSITE" id="PS50977">
    <property type="entry name" value="HTH_TETR_2"/>
    <property type="match status" value="1"/>
</dbReference>
<accession>A0ABQ3RYQ2</accession>
<gene>
    <name evidence="6" type="ORF">Saso_25370</name>
</gene>
<name>A0ABQ3RYQ2_9ACTN</name>
<keyword evidence="3" id="KW-0804">Transcription</keyword>
<dbReference type="Proteomes" id="UP000649259">
    <property type="component" value="Unassembled WGS sequence"/>
</dbReference>
<evidence type="ECO:0000313" key="6">
    <source>
        <dbReference type="EMBL" id="GHI60887.1"/>
    </source>
</evidence>